<dbReference type="KEGG" id="tact:SG35_003285"/>
<dbReference type="Pfam" id="PF04351">
    <property type="entry name" value="PilP"/>
    <property type="match status" value="1"/>
</dbReference>
<protein>
    <submittedName>
        <fullName evidence="1">Pilus assembly protein PilP</fullName>
    </submittedName>
</protein>
<gene>
    <name evidence="1" type="ORF">SG35_003285</name>
</gene>
<accession>A0AAE9YR73</accession>
<reference evidence="1 2" key="1">
    <citation type="journal article" date="2015" name="Genome Announc.">
        <title>Draft Genome Sequences of Marine Isolates of Thalassomonas viridans and Thalassomonas actiniarum.</title>
        <authorList>
            <person name="Olonade I."/>
            <person name="van Zyl L.J."/>
            <person name="Trindade M."/>
        </authorList>
    </citation>
    <scope>NUCLEOTIDE SEQUENCE [LARGE SCALE GENOMIC DNA]</scope>
    <source>
        <strain evidence="1 2">A5K-106</strain>
    </source>
</reference>
<dbReference type="PROSITE" id="PS51257">
    <property type="entry name" value="PROKAR_LIPOPROTEIN"/>
    <property type="match status" value="1"/>
</dbReference>
<organism evidence="1 2">
    <name type="scientific">Thalassomonas actiniarum</name>
    <dbReference type="NCBI Taxonomy" id="485447"/>
    <lineage>
        <taxon>Bacteria</taxon>
        <taxon>Pseudomonadati</taxon>
        <taxon>Pseudomonadota</taxon>
        <taxon>Gammaproteobacteria</taxon>
        <taxon>Alteromonadales</taxon>
        <taxon>Colwelliaceae</taxon>
        <taxon>Thalassomonas</taxon>
    </lineage>
</organism>
<dbReference type="EMBL" id="CP059735">
    <property type="protein sequence ID" value="WDD99710.1"/>
    <property type="molecule type" value="Genomic_DNA"/>
</dbReference>
<proteinExistence type="predicted"/>
<evidence type="ECO:0000313" key="2">
    <source>
        <dbReference type="Proteomes" id="UP000032568"/>
    </source>
</evidence>
<dbReference type="InterPro" id="IPR007446">
    <property type="entry name" value="PilP"/>
</dbReference>
<dbReference type="PIRSF" id="PIRSF016481">
    <property type="entry name" value="Pilus_assembly_PilP"/>
    <property type="match status" value="1"/>
</dbReference>
<dbReference type="Proteomes" id="UP000032568">
    <property type="component" value="Chromosome"/>
</dbReference>
<reference evidence="1 2" key="2">
    <citation type="journal article" date="2022" name="Mar. Drugs">
        <title>Bioassay-Guided Fractionation Leads to the Detection of Cholic Acid Generated by the Rare Thalassomonas sp.</title>
        <authorList>
            <person name="Pheiffer F."/>
            <person name="Schneider Y.K."/>
            <person name="Hansen E.H."/>
            <person name="Andersen J.H."/>
            <person name="Isaksson J."/>
            <person name="Busche T."/>
            <person name="R C."/>
            <person name="Kalinowski J."/>
            <person name="Zyl L.V."/>
            <person name="Trindade M."/>
        </authorList>
    </citation>
    <scope>NUCLEOTIDE SEQUENCE [LARGE SCALE GENOMIC DNA]</scope>
    <source>
        <strain evidence="1 2">A5K-106</strain>
    </source>
</reference>
<dbReference type="Gene3D" id="2.30.30.830">
    <property type="match status" value="1"/>
</dbReference>
<name>A0AAE9YR73_9GAMM</name>
<dbReference type="RefSeq" id="WP_044832915.1">
    <property type="nucleotide sequence ID" value="NZ_CP059735.1"/>
</dbReference>
<evidence type="ECO:0000313" key="1">
    <source>
        <dbReference type="EMBL" id="WDD99710.1"/>
    </source>
</evidence>
<dbReference type="AlphaFoldDB" id="A0AAE9YR73"/>
<sequence length="173" mass="19113">MMKYLVLLLSFMLSGCFDDPSELNAFMAKVHEDTSNQIEPMPAVPKFNHFDYSAQSKRSPFVAPKPEAIQEKLQQMTGCLSPDPRRRKQPLEKYSLADLSMRGTLGELGVTWALVQASDDSLHRVAVGGYMGLYNGRITGVSQESVTLVELIPDGAGCWIERESVVSIVESEG</sequence>
<keyword evidence="2" id="KW-1185">Reference proteome</keyword>